<name>A0ABD3B285_9GENT</name>
<evidence type="ECO:0000256" key="1">
    <source>
        <dbReference type="SAM" id="MobiDB-lite"/>
    </source>
</evidence>
<protein>
    <submittedName>
        <fullName evidence="2">Uncharacterized protein</fullName>
    </submittedName>
</protein>
<evidence type="ECO:0000313" key="3">
    <source>
        <dbReference type="Proteomes" id="UP001630127"/>
    </source>
</evidence>
<feature type="compositionally biased region" description="Polar residues" evidence="1">
    <location>
        <begin position="38"/>
        <end position="54"/>
    </location>
</feature>
<feature type="compositionally biased region" description="Low complexity" evidence="1">
    <location>
        <begin position="27"/>
        <end position="37"/>
    </location>
</feature>
<dbReference type="Proteomes" id="UP001630127">
    <property type="component" value="Unassembled WGS sequence"/>
</dbReference>
<keyword evidence="3" id="KW-1185">Reference proteome</keyword>
<feature type="compositionally biased region" description="Basic and acidic residues" evidence="1">
    <location>
        <begin position="66"/>
        <end position="78"/>
    </location>
</feature>
<evidence type="ECO:0000313" key="2">
    <source>
        <dbReference type="EMBL" id="KAL3537608.1"/>
    </source>
</evidence>
<proteinExistence type="predicted"/>
<comment type="caution">
    <text evidence="2">The sequence shown here is derived from an EMBL/GenBank/DDBJ whole genome shotgun (WGS) entry which is preliminary data.</text>
</comment>
<dbReference type="EMBL" id="JBJUIK010000001">
    <property type="protein sequence ID" value="KAL3537608.1"/>
    <property type="molecule type" value="Genomic_DNA"/>
</dbReference>
<accession>A0ABD3B285</accession>
<gene>
    <name evidence="2" type="ORF">ACH5RR_000974</name>
</gene>
<sequence>MLHLLKPTTLQKAFEIAEVQDQALEVSSSKSKQISKSWGESGQNSRSNNGNWESASKGGVGPLGKNGEKFIEESKKISPQEIQYRRNNNLCFRCGEKTQPRVCL</sequence>
<feature type="region of interest" description="Disordered" evidence="1">
    <location>
        <begin position="25"/>
        <end position="78"/>
    </location>
</feature>
<dbReference type="AlphaFoldDB" id="A0ABD3B285"/>
<organism evidence="2 3">
    <name type="scientific">Cinchona calisaya</name>
    <dbReference type="NCBI Taxonomy" id="153742"/>
    <lineage>
        <taxon>Eukaryota</taxon>
        <taxon>Viridiplantae</taxon>
        <taxon>Streptophyta</taxon>
        <taxon>Embryophyta</taxon>
        <taxon>Tracheophyta</taxon>
        <taxon>Spermatophyta</taxon>
        <taxon>Magnoliopsida</taxon>
        <taxon>eudicotyledons</taxon>
        <taxon>Gunneridae</taxon>
        <taxon>Pentapetalae</taxon>
        <taxon>asterids</taxon>
        <taxon>lamiids</taxon>
        <taxon>Gentianales</taxon>
        <taxon>Rubiaceae</taxon>
        <taxon>Cinchonoideae</taxon>
        <taxon>Cinchoneae</taxon>
        <taxon>Cinchona</taxon>
    </lineage>
</organism>
<reference evidence="2 3" key="1">
    <citation type="submission" date="2024-11" db="EMBL/GenBank/DDBJ databases">
        <title>A near-complete genome assembly of Cinchona calisaya.</title>
        <authorList>
            <person name="Lian D.C."/>
            <person name="Zhao X.W."/>
            <person name="Wei L."/>
        </authorList>
    </citation>
    <scope>NUCLEOTIDE SEQUENCE [LARGE SCALE GENOMIC DNA]</scope>
    <source>
        <tissue evidence="2">Nenye</tissue>
    </source>
</reference>